<comment type="caution">
    <text evidence="1">The sequence shown here is derived from an EMBL/GenBank/DDBJ whole genome shotgun (WGS) entry which is preliminary data.</text>
</comment>
<dbReference type="EMBL" id="CM023481">
    <property type="protein sequence ID" value="KAH6947701.1"/>
    <property type="molecule type" value="Genomic_DNA"/>
</dbReference>
<name>A0ACB7TKK0_HYAAI</name>
<evidence type="ECO:0000313" key="1">
    <source>
        <dbReference type="EMBL" id="KAH6947701.1"/>
    </source>
</evidence>
<proteinExistence type="predicted"/>
<dbReference type="Proteomes" id="UP000821845">
    <property type="component" value="Chromosome 1"/>
</dbReference>
<gene>
    <name evidence="1" type="ORF">HPB50_020781</name>
</gene>
<accession>A0ACB7TKK0</accession>
<sequence>MARAGRRPQEDDDGINRSTIATAVPVGAWTPGNSVGAMYPSVQELHRGFGCLRPACDASEGDSTELLGLGRTAYLLQTLTSDDHPFPEVATAGEPLMSPSTDEFDRAITTLEGHYKSTVNVTAGLHRFRRRRSVQFCCFGERHDTRPTHRDVY</sequence>
<evidence type="ECO:0000313" key="2">
    <source>
        <dbReference type="Proteomes" id="UP000821845"/>
    </source>
</evidence>
<protein>
    <submittedName>
        <fullName evidence="1">Uncharacterized protein</fullName>
    </submittedName>
</protein>
<organism evidence="1 2">
    <name type="scientific">Hyalomma asiaticum</name>
    <name type="common">Tick</name>
    <dbReference type="NCBI Taxonomy" id="266040"/>
    <lineage>
        <taxon>Eukaryota</taxon>
        <taxon>Metazoa</taxon>
        <taxon>Ecdysozoa</taxon>
        <taxon>Arthropoda</taxon>
        <taxon>Chelicerata</taxon>
        <taxon>Arachnida</taxon>
        <taxon>Acari</taxon>
        <taxon>Parasitiformes</taxon>
        <taxon>Ixodida</taxon>
        <taxon>Ixodoidea</taxon>
        <taxon>Ixodidae</taxon>
        <taxon>Hyalomminae</taxon>
        <taxon>Hyalomma</taxon>
    </lineage>
</organism>
<keyword evidence="2" id="KW-1185">Reference proteome</keyword>
<reference evidence="1" key="1">
    <citation type="submission" date="2020-05" db="EMBL/GenBank/DDBJ databases">
        <title>Large-scale comparative analyses of tick genomes elucidate their genetic diversity and vector capacities.</title>
        <authorList>
            <person name="Jia N."/>
            <person name="Wang J."/>
            <person name="Shi W."/>
            <person name="Du L."/>
            <person name="Sun Y."/>
            <person name="Zhan W."/>
            <person name="Jiang J."/>
            <person name="Wang Q."/>
            <person name="Zhang B."/>
            <person name="Ji P."/>
            <person name="Sakyi L.B."/>
            <person name="Cui X."/>
            <person name="Yuan T."/>
            <person name="Jiang B."/>
            <person name="Yang W."/>
            <person name="Lam T.T.-Y."/>
            <person name="Chang Q."/>
            <person name="Ding S."/>
            <person name="Wang X."/>
            <person name="Zhu J."/>
            <person name="Ruan X."/>
            <person name="Zhao L."/>
            <person name="Wei J."/>
            <person name="Que T."/>
            <person name="Du C."/>
            <person name="Cheng J."/>
            <person name="Dai P."/>
            <person name="Han X."/>
            <person name="Huang E."/>
            <person name="Gao Y."/>
            <person name="Liu J."/>
            <person name="Shao H."/>
            <person name="Ye R."/>
            <person name="Li L."/>
            <person name="Wei W."/>
            <person name="Wang X."/>
            <person name="Wang C."/>
            <person name="Yang T."/>
            <person name="Huo Q."/>
            <person name="Li W."/>
            <person name="Guo W."/>
            <person name="Chen H."/>
            <person name="Zhou L."/>
            <person name="Ni X."/>
            <person name="Tian J."/>
            <person name="Zhou Y."/>
            <person name="Sheng Y."/>
            <person name="Liu T."/>
            <person name="Pan Y."/>
            <person name="Xia L."/>
            <person name="Li J."/>
            <person name="Zhao F."/>
            <person name="Cao W."/>
        </authorList>
    </citation>
    <scope>NUCLEOTIDE SEQUENCE</scope>
    <source>
        <strain evidence="1">Hyas-2018</strain>
    </source>
</reference>